<dbReference type="EMBL" id="BAAANF010000002">
    <property type="protein sequence ID" value="GAA1664910.1"/>
    <property type="molecule type" value="Genomic_DNA"/>
</dbReference>
<comment type="caution">
    <text evidence="1">The sequence shown here is derived from an EMBL/GenBank/DDBJ whole genome shotgun (WGS) entry which is preliminary data.</text>
</comment>
<accession>A0ABN2G4I2</accession>
<keyword evidence="2" id="KW-1185">Reference proteome</keyword>
<protein>
    <submittedName>
        <fullName evidence="1">Uncharacterized protein</fullName>
    </submittedName>
</protein>
<dbReference type="Proteomes" id="UP001500280">
    <property type="component" value="Unassembled WGS sequence"/>
</dbReference>
<proteinExistence type="predicted"/>
<name>A0ABN2G4I2_9ACTN</name>
<organism evidence="1 2">
    <name type="scientific">Kribbella yunnanensis</name>
    <dbReference type="NCBI Taxonomy" id="190194"/>
    <lineage>
        <taxon>Bacteria</taxon>
        <taxon>Bacillati</taxon>
        <taxon>Actinomycetota</taxon>
        <taxon>Actinomycetes</taxon>
        <taxon>Propionibacteriales</taxon>
        <taxon>Kribbellaceae</taxon>
        <taxon>Kribbella</taxon>
    </lineage>
</organism>
<evidence type="ECO:0000313" key="2">
    <source>
        <dbReference type="Proteomes" id="UP001500280"/>
    </source>
</evidence>
<reference evidence="1 2" key="1">
    <citation type="journal article" date="2019" name="Int. J. Syst. Evol. Microbiol.">
        <title>The Global Catalogue of Microorganisms (GCM) 10K type strain sequencing project: providing services to taxonomists for standard genome sequencing and annotation.</title>
        <authorList>
            <consortium name="The Broad Institute Genomics Platform"/>
            <consortium name="The Broad Institute Genome Sequencing Center for Infectious Disease"/>
            <person name="Wu L."/>
            <person name="Ma J."/>
        </authorList>
    </citation>
    <scope>NUCLEOTIDE SEQUENCE [LARGE SCALE GENOMIC DNA]</scope>
    <source>
        <strain evidence="1 2">JCM 14307</strain>
    </source>
</reference>
<gene>
    <name evidence="1" type="ORF">GCM10009745_03370</name>
</gene>
<evidence type="ECO:0000313" key="1">
    <source>
        <dbReference type="EMBL" id="GAA1664910.1"/>
    </source>
</evidence>
<sequence>MLTVEQIQQHFIEQLNGAIRRPGMYGRDEDGLGNAMRNVTYVMETGDERGWINALEARGAWSSIGVTGMVRQLMPGTEQNAAASVYADYAHEHGWLVLDRTLTAEEYGVVRDRFAQWCAVDRSRGDVVERFGEPSVRTTSSGDGVLGYGRPGEPIVWFHCGDDEVVLAGRCGGLFVESLRFTPEGTRRRPAEEDDS</sequence>
<dbReference type="RefSeq" id="WP_344144391.1">
    <property type="nucleotide sequence ID" value="NZ_BAAANF010000002.1"/>
</dbReference>